<keyword evidence="6" id="KW-1152">Outer capsid protein</keyword>
<dbReference type="InterPro" id="IPR029063">
    <property type="entry name" value="SAM-dependent_MTases_sf"/>
</dbReference>
<dbReference type="CDD" id="cd20758">
    <property type="entry name" value="capping_2-OMTase_Orbivirus"/>
    <property type="match status" value="1"/>
</dbReference>
<evidence type="ECO:0000256" key="6">
    <source>
        <dbReference type="ARBA" id="ARBA00022770"/>
    </source>
</evidence>
<evidence type="ECO:0000256" key="5">
    <source>
        <dbReference type="ARBA" id="ARBA00022561"/>
    </source>
</evidence>
<proteinExistence type="inferred from homology"/>
<dbReference type="RefSeq" id="YP_009507676.1">
    <property type="nucleotide sequence ID" value="NC_038565.1"/>
</dbReference>
<dbReference type="Gene3D" id="1.20.1280.200">
    <property type="entry name" value="Orbivirus VP4 core protein, C-terminal domain"/>
    <property type="match status" value="1"/>
</dbReference>
<dbReference type="InterPro" id="IPR007753">
    <property type="entry name" value="Orbi_VP4"/>
</dbReference>
<keyword evidence="9" id="KW-1185">Reference proteome</keyword>
<organism evidence="8 9">
    <name type="scientific">Corriparta virus</name>
    <dbReference type="NCBI Taxonomy" id="40053"/>
    <lineage>
        <taxon>Viruses</taxon>
        <taxon>Riboviria</taxon>
        <taxon>Orthornavirae</taxon>
        <taxon>Duplornaviricota</taxon>
        <taxon>Resentoviricetes</taxon>
        <taxon>Reovirales</taxon>
        <taxon>Sedoreoviridae</taxon>
        <taxon>Orbivirus</taxon>
        <taxon>Orbivirus alphamitchellense</taxon>
    </lineage>
</organism>
<evidence type="ECO:0000256" key="4">
    <source>
        <dbReference type="ARBA" id="ARBA00021787"/>
    </source>
</evidence>
<evidence type="ECO:0000256" key="3">
    <source>
        <dbReference type="ARBA" id="ARBA00009708"/>
    </source>
</evidence>
<dbReference type="Proteomes" id="UP000146054">
    <property type="component" value="Genome"/>
</dbReference>
<evidence type="ECO:0000256" key="7">
    <source>
        <dbReference type="ARBA" id="ARBA00022844"/>
    </source>
</evidence>
<comment type="function">
    <text evidence="1">The VP4 protein is one of the five proteins (with VP1, VP3, VP6 and VP7) which form the inner capsid of the virus.</text>
</comment>
<sequence>MAHTVLYLSGRLAPITKDLFLPTWQIRKGSDLNVLWLENGQYFSDVYAIGDISHLTLRQLRGHNFLFILHKKDRVFAKDGEVPRDIEIDDAQLRNSSFPLPKQLERLIGHGRISLRRFFGNAVRKYAFSVASEFNGSEVETVMQADFKKHKVYGLPENPPAIGIDKPRDMPYDDDRGTDEKLVSMLDYAVMSADVVYYVGCGDMRTLRLFARQDPKRFSRAVWLCIDPIVPKSWHKNVICMNQLIESPNDLRGLYSDKKGESILLWDVRSDRGVMTDWEWEDLCHEQDDLGDRVALKNSDWLAYSIIKRRIPKFRSSLEMWSSLLIPQPGAPEDMYELRNVIKGNGFSYIDRSHIPEPKSRRVSINQMRKLVLYHGKHRGKKLKISLIEYLHITRRDGLSVVSACSAHLFYLTNKRNLDRNLAIAEVVRAAEISTLWIGNQTPVGYDDFTWDRRDAMTRYSNQDTMVLDGNGFMLFMMWKIDSKLKYTRYDPYWAENFAVIFKKRTKFEPVPDVSLCRFIGIRTESSMLRVRTDMIHHAPDVLKDMGLDLSGHLYVTLASGRYCTDLTWWFDMILKWSCEEKEAKIRMLNESGAEVIEWKKEKEGEPWHILPDLIAALRQAEIQDFGGLACQYRKWVQYLRAI</sequence>
<protein>
    <recommendedName>
        <fullName evidence="4">Core protein VP4</fullName>
    </recommendedName>
</protein>
<dbReference type="OrthoDB" id="2636at10239"/>
<keyword evidence="7" id="KW-0946">Virion</keyword>
<evidence type="ECO:0000313" key="9">
    <source>
        <dbReference type="Proteomes" id="UP000146054"/>
    </source>
</evidence>
<evidence type="ECO:0000256" key="2">
    <source>
        <dbReference type="ARBA" id="ARBA00004328"/>
    </source>
</evidence>
<comment type="subcellular location">
    <subcellularLocation>
        <location evidence="2">Virion</location>
    </subcellularLocation>
</comment>
<dbReference type="GO" id="GO:0039624">
    <property type="term" value="C:viral outer capsid"/>
    <property type="evidence" value="ECO:0007669"/>
    <property type="project" value="UniProtKB-KW"/>
</dbReference>
<name>T1SQC4_9REOV</name>
<dbReference type="Gene3D" id="3.40.50.150">
    <property type="entry name" value="Vaccinia Virus protein VP39"/>
    <property type="match status" value="1"/>
</dbReference>
<comment type="similarity">
    <text evidence="3">Belongs to the orbivirus VP4 family.</text>
</comment>
<dbReference type="KEGG" id="vg:37618673"/>
<dbReference type="Pfam" id="PF05059">
    <property type="entry name" value="Orbi_VP4"/>
    <property type="match status" value="1"/>
</dbReference>
<evidence type="ECO:0000256" key="1">
    <source>
        <dbReference type="ARBA" id="ARBA00002541"/>
    </source>
</evidence>
<dbReference type="InterPro" id="IPR043026">
    <property type="entry name" value="Orbi_VP4_C"/>
</dbReference>
<reference evidence="8 9" key="1">
    <citation type="journal article" date="2013" name="PLoS ONE">
        <title>Full Genome Sequencing of Corriparta Virus, Identifies California Mosquito Pool Virus as a Member of the Corriparta virus Species.</title>
        <authorList>
            <person name="Belaganahalli M.N."/>
            <person name="Maan S."/>
            <person name="Maan N.S."/>
            <person name="Nomikou K."/>
            <person name="Guimera M."/>
            <person name="Brownlie J."/>
            <person name="Tesh R."/>
            <person name="Attoui H."/>
            <person name="Mertens P.P."/>
        </authorList>
    </citation>
    <scope>NUCLEOTIDE SEQUENCE [LARGE SCALE GENOMIC DNA]</scope>
    <source>
        <strain evidence="8 9">AUS1960/01</strain>
    </source>
</reference>
<evidence type="ECO:0000313" key="8">
    <source>
        <dbReference type="EMBL" id="AGT51057.1"/>
    </source>
</evidence>
<dbReference type="GeneID" id="37618673"/>
<keyword evidence="5" id="KW-0167">Capsid protein</keyword>
<accession>T1SQC4</accession>
<dbReference type="EMBL" id="KC853045">
    <property type="protein sequence ID" value="AGT51057.1"/>
    <property type="molecule type" value="Genomic_RNA"/>
</dbReference>